<organism evidence="7 8">
    <name type="scientific">Nezara viridula</name>
    <name type="common">Southern green stink bug</name>
    <name type="synonym">Cimex viridulus</name>
    <dbReference type="NCBI Taxonomy" id="85310"/>
    <lineage>
        <taxon>Eukaryota</taxon>
        <taxon>Metazoa</taxon>
        <taxon>Ecdysozoa</taxon>
        <taxon>Arthropoda</taxon>
        <taxon>Hexapoda</taxon>
        <taxon>Insecta</taxon>
        <taxon>Pterygota</taxon>
        <taxon>Neoptera</taxon>
        <taxon>Paraneoptera</taxon>
        <taxon>Hemiptera</taxon>
        <taxon>Heteroptera</taxon>
        <taxon>Panheteroptera</taxon>
        <taxon>Pentatomomorpha</taxon>
        <taxon>Pentatomoidea</taxon>
        <taxon>Pentatomidae</taxon>
        <taxon>Pentatominae</taxon>
        <taxon>Nezara</taxon>
    </lineage>
</organism>
<dbReference type="EMBL" id="OV725077">
    <property type="protein sequence ID" value="CAH1391967.1"/>
    <property type="molecule type" value="Genomic_DNA"/>
</dbReference>
<dbReference type="AlphaFoldDB" id="A0A9P0H3M7"/>
<evidence type="ECO:0000256" key="6">
    <source>
        <dbReference type="SAM" id="Phobius"/>
    </source>
</evidence>
<dbReference type="Proteomes" id="UP001152798">
    <property type="component" value="Chromosome 1"/>
</dbReference>
<keyword evidence="3 6" id="KW-0812">Transmembrane</keyword>
<keyword evidence="4 6" id="KW-1133">Transmembrane helix</keyword>
<dbReference type="GO" id="GO:0050909">
    <property type="term" value="P:sensory perception of taste"/>
    <property type="evidence" value="ECO:0007669"/>
    <property type="project" value="InterPro"/>
</dbReference>
<gene>
    <name evidence="7" type="ORF">NEZAVI_LOCUS2881</name>
</gene>
<evidence type="ECO:0000313" key="8">
    <source>
        <dbReference type="Proteomes" id="UP001152798"/>
    </source>
</evidence>
<feature type="transmembrane region" description="Helical" evidence="6">
    <location>
        <begin position="20"/>
        <end position="38"/>
    </location>
</feature>
<keyword evidence="2" id="KW-1003">Cell membrane</keyword>
<keyword evidence="8" id="KW-1185">Reference proteome</keyword>
<evidence type="ECO:0000256" key="3">
    <source>
        <dbReference type="ARBA" id="ARBA00022692"/>
    </source>
</evidence>
<dbReference type="GO" id="GO:0005886">
    <property type="term" value="C:plasma membrane"/>
    <property type="evidence" value="ECO:0007669"/>
    <property type="project" value="UniProtKB-SubCell"/>
</dbReference>
<evidence type="ECO:0000256" key="5">
    <source>
        <dbReference type="ARBA" id="ARBA00023136"/>
    </source>
</evidence>
<dbReference type="OrthoDB" id="6604268at2759"/>
<comment type="subcellular location">
    <subcellularLocation>
        <location evidence="1">Cell membrane</location>
        <topology evidence="1">Multi-pass membrane protein</topology>
    </subcellularLocation>
</comment>
<sequence>MFHLVVKNGLQFEANGFFSVNNSLICSMIITATTYLVILMQWSPRTSSAVE</sequence>
<accession>A0A9P0H3M7</accession>
<dbReference type="Pfam" id="PF08395">
    <property type="entry name" value="7tm_7"/>
    <property type="match status" value="1"/>
</dbReference>
<evidence type="ECO:0000256" key="1">
    <source>
        <dbReference type="ARBA" id="ARBA00004651"/>
    </source>
</evidence>
<proteinExistence type="predicted"/>
<evidence type="ECO:0000313" key="7">
    <source>
        <dbReference type="EMBL" id="CAH1391967.1"/>
    </source>
</evidence>
<evidence type="ECO:0000256" key="4">
    <source>
        <dbReference type="ARBA" id="ARBA00022989"/>
    </source>
</evidence>
<keyword evidence="5 6" id="KW-0472">Membrane</keyword>
<protein>
    <submittedName>
        <fullName evidence="7">Uncharacterized protein</fullName>
    </submittedName>
</protein>
<reference evidence="7" key="1">
    <citation type="submission" date="2022-01" db="EMBL/GenBank/DDBJ databases">
        <authorList>
            <person name="King R."/>
        </authorList>
    </citation>
    <scope>NUCLEOTIDE SEQUENCE</scope>
</reference>
<evidence type="ECO:0000256" key="2">
    <source>
        <dbReference type="ARBA" id="ARBA00022475"/>
    </source>
</evidence>
<name>A0A9P0H3M7_NEZVI</name>
<dbReference type="InterPro" id="IPR013604">
    <property type="entry name" value="7TM_chemorcpt"/>
</dbReference>